<protein>
    <submittedName>
        <fullName evidence="9">Protein DDI1 homolog 2</fullName>
    </submittedName>
</protein>
<dbReference type="CDD" id="cd05479">
    <property type="entry name" value="RP_DDI"/>
    <property type="match status" value="1"/>
</dbReference>
<dbReference type="SUPFAM" id="SSF50630">
    <property type="entry name" value="Acid proteases"/>
    <property type="match status" value="1"/>
</dbReference>
<feature type="region of interest" description="Disordered" evidence="5">
    <location>
        <begin position="104"/>
        <end position="124"/>
    </location>
</feature>
<dbReference type="OrthoDB" id="1047367at2759"/>
<evidence type="ECO:0000259" key="6">
    <source>
        <dbReference type="Pfam" id="PF00240"/>
    </source>
</evidence>
<dbReference type="GO" id="GO:0004190">
    <property type="term" value="F:aspartic-type endopeptidase activity"/>
    <property type="evidence" value="ECO:0007669"/>
    <property type="project" value="UniProtKB-KW"/>
</dbReference>
<keyword evidence="4" id="KW-0378">Hydrolase</keyword>
<dbReference type="InterPro" id="IPR033882">
    <property type="entry name" value="DDI1_N"/>
</dbReference>
<evidence type="ECO:0000259" key="8">
    <source>
        <dbReference type="Pfam" id="PF24669"/>
    </source>
</evidence>
<reference evidence="9" key="1">
    <citation type="journal article" date="2013" name="Genome Biol. Evol.">
        <title>Punctuated emergences of genetic and phenotypic innovations in eumetazoan, bilaterian, euteleostome, and hominidae ancestors.</title>
        <authorList>
            <person name="Wenger Y."/>
            <person name="Galliot B."/>
        </authorList>
    </citation>
    <scope>NUCLEOTIDE SEQUENCE</scope>
    <source>
        <tissue evidence="9">Whole animals</tissue>
    </source>
</reference>
<dbReference type="AlphaFoldDB" id="T2MBZ6"/>
<dbReference type="InterPro" id="IPR019103">
    <property type="entry name" value="Peptidase_aspartic_DDI1-type"/>
</dbReference>
<evidence type="ECO:0000313" key="9">
    <source>
        <dbReference type="EMBL" id="CDG69596.1"/>
    </source>
</evidence>
<evidence type="ECO:0000256" key="5">
    <source>
        <dbReference type="SAM" id="MobiDB-lite"/>
    </source>
</evidence>
<evidence type="ECO:0000259" key="7">
    <source>
        <dbReference type="Pfam" id="PF09668"/>
    </source>
</evidence>
<dbReference type="CDD" id="cd01796">
    <property type="entry name" value="Ubl_Ddi1_like"/>
    <property type="match status" value="1"/>
</dbReference>
<feature type="domain" description="Ddi1/2 HDD" evidence="8">
    <location>
        <begin position="128"/>
        <end position="191"/>
    </location>
</feature>
<dbReference type="PANTHER" id="PTHR15397">
    <property type="entry name" value="SODIUM-GLUCOSE COTRANSPORTER REGULATORY PROTEIN -RELATED"/>
    <property type="match status" value="1"/>
</dbReference>
<accession>T2MBZ6</accession>
<comment type="similarity">
    <text evidence="1">Belongs to the DDI1 family.</text>
</comment>
<feature type="domain" description="Ubiquitin-like" evidence="6">
    <location>
        <begin position="3"/>
        <end position="70"/>
    </location>
</feature>
<feature type="domain" description="Aspartic peptidase DDI1-type" evidence="7">
    <location>
        <begin position="220"/>
        <end position="328"/>
    </location>
</feature>
<sequence length="390" mass="43964">MLITVTCASTDVVYSLEVSPEIELENFKVLVQVESGSIGMTDMVFFHNGKLLIGDKKNLAELGVQNNDVLLFGPLPHGSITNASSPPRTGRPVSSVHAGTGIDWGSVHVPSTSHTRTQQHSRQRIDPNNPEVIRTMFLSDPHQMSLLKERNPRLAEVINSPIDFEKVFEEQRVERLQIERERIQLLAADPFDPEAQAKIAEEIRMETVNQNMHTAMEHAPEVFAEVYMLYINVLINGHQVKAFVDSGAQMTIMSKSCAERCNIMRLVDHRWQGMAVGVGQQKIIGRIHMGQIQIEKDFLSTSFTILENQPMDVLLGLDMLKRHQCCIDLKKNALIIGTTNTETRFLNESELPDCARLNRKRVHESTDSFQEEEDRLLAEALIKSQSDTKS</sequence>
<dbReference type="PANTHER" id="PTHR15397:SF3">
    <property type="entry name" value="DNA DAMAGE INDUCIBLE 1 HOMOLOG 2"/>
    <property type="match status" value="1"/>
</dbReference>
<evidence type="ECO:0000256" key="1">
    <source>
        <dbReference type="ARBA" id="ARBA00009136"/>
    </source>
</evidence>
<evidence type="ECO:0000256" key="3">
    <source>
        <dbReference type="ARBA" id="ARBA00022750"/>
    </source>
</evidence>
<evidence type="ECO:0000256" key="2">
    <source>
        <dbReference type="ARBA" id="ARBA00022670"/>
    </source>
</evidence>
<gene>
    <name evidence="9" type="primary">DDI2</name>
</gene>
<dbReference type="OMA" id="LYTADPF"/>
<dbReference type="InterPro" id="IPR000626">
    <property type="entry name" value="Ubiquitin-like_dom"/>
</dbReference>
<dbReference type="Gene3D" id="2.40.70.10">
    <property type="entry name" value="Acid Proteases"/>
    <property type="match status" value="1"/>
</dbReference>
<dbReference type="Pfam" id="PF24669">
    <property type="entry name" value="Ddi2_HDD"/>
    <property type="match status" value="1"/>
</dbReference>
<dbReference type="FunFam" id="2.40.70.10:FF:000005">
    <property type="entry name" value="DNA damage inducible 1 homolog 2"/>
    <property type="match status" value="1"/>
</dbReference>
<dbReference type="Gene3D" id="3.10.20.90">
    <property type="entry name" value="Phosphatidylinositol 3-kinase Catalytic Subunit, Chain A, domain 1"/>
    <property type="match status" value="1"/>
</dbReference>
<dbReference type="SUPFAM" id="SSF54236">
    <property type="entry name" value="Ubiquitin-like"/>
    <property type="match status" value="1"/>
</dbReference>
<dbReference type="InterPro" id="IPR057273">
    <property type="entry name" value="Ddi1/2_HDD"/>
</dbReference>
<dbReference type="Pfam" id="PF09668">
    <property type="entry name" value="Asp_protease"/>
    <property type="match status" value="1"/>
</dbReference>
<dbReference type="Pfam" id="PF00240">
    <property type="entry name" value="ubiquitin"/>
    <property type="match status" value="1"/>
</dbReference>
<dbReference type="InterPro" id="IPR029071">
    <property type="entry name" value="Ubiquitin-like_domsf"/>
</dbReference>
<organism evidence="9">
    <name type="scientific">Hydra vulgaris</name>
    <name type="common">Hydra</name>
    <name type="synonym">Hydra attenuata</name>
    <dbReference type="NCBI Taxonomy" id="6087"/>
    <lineage>
        <taxon>Eukaryota</taxon>
        <taxon>Metazoa</taxon>
        <taxon>Cnidaria</taxon>
        <taxon>Hydrozoa</taxon>
        <taxon>Hydroidolina</taxon>
        <taxon>Anthoathecata</taxon>
        <taxon>Aplanulata</taxon>
        <taxon>Hydridae</taxon>
        <taxon>Hydra</taxon>
    </lineage>
</organism>
<proteinExistence type="evidence at transcript level"/>
<name>T2MBZ6_HYDVU</name>
<dbReference type="GO" id="GO:0006508">
    <property type="term" value="P:proteolysis"/>
    <property type="evidence" value="ECO:0007669"/>
    <property type="project" value="UniProtKB-KW"/>
</dbReference>
<dbReference type="EMBL" id="HAAD01003364">
    <property type="protein sequence ID" value="CDG69596.1"/>
    <property type="molecule type" value="mRNA"/>
</dbReference>
<evidence type="ECO:0000256" key="4">
    <source>
        <dbReference type="ARBA" id="ARBA00022801"/>
    </source>
</evidence>
<keyword evidence="3" id="KW-0064">Aspartyl protease</keyword>
<keyword evidence="2" id="KW-0645">Protease</keyword>
<dbReference type="InterPro" id="IPR021109">
    <property type="entry name" value="Peptidase_aspartic_dom_sf"/>
</dbReference>